<dbReference type="AlphaFoldDB" id="A0AAX4IAR9"/>
<evidence type="ECO:0000256" key="5">
    <source>
        <dbReference type="ARBA" id="ARBA00022729"/>
    </source>
</evidence>
<evidence type="ECO:0000256" key="9">
    <source>
        <dbReference type="SAM" id="MobiDB-lite"/>
    </source>
</evidence>
<evidence type="ECO:0000313" key="11">
    <source>
        <dbReference type="EMBL" id="WQF80463.1"/>
    </source>
</evidence>
<dbReference type="InterPro" id="IPR043580">
    <property type="entry name" value="CUTINASE_1"/>
</dbReference>
<gene>
    <name evidence="11" type="ORF">CDEST_05477</name>
</gene>
<keyword evidence="10" id="KW-0472">Membrane</keyword>
<feature type="compositionally biased region" description="Low complexity" evidence="9">
    <location>
        <begin position="295"/>
        <end position="345"/>
    </location>
</feature>
<dbReference type="Proteomes" id="UP001322277">
    <property type="component" value="Chromosome 3"/>
</dbReference>
<keyword evidence="10" id="KW-0812">Transmembrane</keyword>
<sequence>MDQEQWRIRVLKDLLEPPCTLGRVRPPSRLFDIPHILNRFSQLPADPFKMVSALSAGLALLSALRAASAASVAERQATGASECRDVHVFLARGNNEPYPGRQGKLVTAICDGLDSCDYEDIQFWNPLESPYCQSVEEGAANGTSQITAYNKRCPDANLVVSGYSQGAHIVGDVLGGGGGTFFQECKQKSSPGLDATKAPGNKIAAALIFGDTRHTANQPYNYLSGAGVNGLFPRPEDQLAGMRAFANVTRSYCVDSDPICAVGDTAANHLNYFDIYSSEAGKWVQEMVGKADTAVSSTRTSASSSTRSTAPSSTSATPSASATATTASGSASPTTEPSATASPTSDNAASSPSPTSENAAVPLAGSTLFMGAVCFAVCAVIGVA</sequence>
<evidence type="ECO:0000256" key="7">
    <source>
        <dbReference type="ARBA" id="ARBA00023157"/>
    </source>
</evidence>
<keyword evidence="12" id="KW-1185">Reference proteome</keyword>
<dbReference type="KEGG" id="cdet:87941980"/>
<accession>A0AAX4IAR9</accession>
<dbReference type="PANTHER" id="PTHR33630:SF13">
    <property type="entry name" value="ACETYLXYLAN ESTERASE"/>
    <property type="match status" value="1"/>
</dbReference>
<evidence type="ECO:0000256" key="6">
    <source>
        <dbReference type="ARBA" id="ARBA00022801"/>
    </source>
</evidence>
<dbReference type="GeneID" id="87941980"/>
<organism evidence="11 12">
    <name type="scientific">Colletotrichum destructivum</name>
    <dbReference type="NCBI Taxonomy" id="34406"/>
    <lineage>
        <taxon>Eukaryota</taxon>
        <taxon>Fungi</taxon>
        <taxon>Dikarya</taxon>
        <taxon>Ascomycota</taxon>
        <taxon>Pezizomycotina</taxon>
        <taxon>Sordariomycetes</taxon>
        <taxon>Hypocreomycetidae</taxon>
        <taxon>Glomerellales</taxon>
        <taxon>Glomerellaceae</taxon>
        <taxon>Colletotrichum</taxon>
        <taxon>Colletotrichum destructivum species complex</taxon>
    </lineage>
</organism>
<name>A0AAX4IAR9_9PEZI</name>
<evidence type="ECO:0000313" key="12">
    <source>
        <dbReference type="Proteomes" id="UP001322277"/>
    </source>
</evidence>
<dbReference type="SUPFAM" id="SSF53474">
    <property type="entry name" value="alpha/beta-Hydrolases"/>
    <property type="match status" value="1"/>
</dbReference>
<reference evidence="12" key="1">
    <citation type="journal article" date="2023" name="bioRxiv">
        <title>Complete genome of the Medicago anthracnose fungus, Colletotrichum destructivum, reveals a mini-chromosome-like region within a core chromosome.</title>
        <authorList>
            <person name="Lapalu N."/>
            <person name="Simon A."/>
            <person name="Lu A."/>
            <person name="Plaumann P.-L."/>
            <person name="Amselem J."/>
            <person name="Pigne S."/>
            <person name="Auger A."/>
            <person name="Koch C."/>
            <person name="Dallery J.-F."/>
            <person name="O'Connell R.J."/>
        </authorList>
    </citation>
    <scope>NUCLEOTIDE SEQUENCE [LARGE SCALE GENOMIC DNA]</scope>
    <source>
        <strain evidence="12">CBS 520.97</strain>
    </source>
</reference>
<comment type="catalytic activity">
    <reaction evidence="8">
        <text>cutin + H2O = cutin monomers.</text>
        <dbReference type="EC" id="3.1.1.74"/>
    </reaction>
</comment>
<keyword evidence="6 8" id="KW-0378">Hydrolase</keyword>
<protein>
    <recommendedName>
        <fullName evidence="8">Cutinase</fullName>
        <ecNumber evidence="8">3.1.1.74</ecNumber>
    </recommendedName>
</protein>
<dbReference type="InterPro" id="IPR000675">
    <property type="entry name" value="Cutinase/axe"/>
</dbReference>
<dbReference type="PROSITE" id="PS00155">
    <property type="entry name" value="CUTINASE_1"/>
    <property type="match status" value="1"/>
</dbReference>
<evidence type="ECO:0000256" key="3">
    <source>
        <dbReference type="ARBA" id="ARBA00022487"/>
    </source>
</evidence>
<dbReference type="InterPro" id="IPR029058">
    <property type="entry name" value="AB_hydrolase_fold"/>
</dbReference>
<dbReference type="EMBL" id="CP137307">
    <property type="protein sequence ID" value="WQF80463.1"/>
    <property type="molecule type" value="Genomic_DNA"/>
</dbReference>
<keyword evidence="10" id="KW-1133">Transmembrane helix</keyword>
<comment type="similarity">
    <text evidence="2 8">Belongs to the cutinase family.</text>
</comment>
<evidence type="ECO:0000256" key="4">
    <source>
        <dbReference type="ARBA" id="ARBA00022525"/>
    </source>
</evidence>
<feature type="region of interest" description="Disordered" evidence="9">
    <location>
        <begin position="295"/>
        <end position="358"/>
    </location>
</feature>
<feature type="transmembrane region" description="Helical" evidence="10">
    <location>
        <begin position="359"/>
        <end position="383"/>
    </location>
</feature>
<evidence type="ECO:0000256" key="8">
    <source>
        <dbReference type="RuleBase" id="RU361263"/>
    </source>
</evidence>
<evidence type="ECO:0000256" key="2">
    <source>
        <dbReference type="ARBA" id="ARBA00007534"/>
    </source>
</evidence>
<dbReference type="GO" id="GO:0050525">
    <property type="term" value="F:cutinase activity"/>
    <property type="evidence" value="ECO:0007669"/>
    <property type="project" value="UniProtKB-UniRule"/>
</dbReference>
<evidence type="ECO:0000256" key="10">
    <source>
        <dbReference type="SAM" id="Phobius"/>
    </source>
</evidence>
<dbReference type="Gene3D" id="3.40.50.1820">
    <property type="entry name" value="alpha/beta hydrolase"/>
    <property type="match status" value="1"/>
</dbReference>
<dbReference type="SMART" id="SM01110">
    <property type="entry name" value="Cutinase"/>
    <property type="match status" value="1"/>
</dbReference>
<keyword evidence="7" id="KW-1015">Disulfide bond</keyword>
<dbReference type="GO" id="GO:0005576">
    <property type="term" value="C:extracellular region"/>
    <property type="evidence" value="ECO:0007669"/>
    <property type="project" value="UniProtKB-SubCell"/>
</dbReference>
<dbReference type="EC" id="3.1.1.74" evidence="8"/>
<dbReference type="Pfam" id="PF01083">
    <property type="entry name" value="Cutinase"/>
    <property type="match status" value="1"/>
</dbReference>
<dbReference type="PANTHER" id="PTHR33630">
    <property type="entry name" value="CUTINASE RV1984C-RELATED-RELATED"/>
    <property type="match status" value="1"/>
</dbReference>
<comment type="function">
    <text evidence="8">Catalyzes the hydrolysis of complex carboxylic polyesters found in the cell wall of plants. Degrades cutin, a macromolecule that forms the structure of the plant cuticle.</text>
</comment>
<keyword evidence="3 8" id="KW-0719">Serine esterase</keyword>
<feature type="compositionally biased region" description="Polar residues" evidence="9">
    <location>
        <begin position="346"/>
        <end position="358"/>
    </location>
</feature>
<proteinExistence type="inferred from homology"/>
<comment type="subcellular location">
    <subcellularLocation>
        <location evidence="1 8">Secreted</location>
    </subcellularLocation>
</comment>
<keyword evidence="4 8" id="KW-0964">Secreted</keyword>
<evidence type="ECO:0000256" key="1">
    <source>
        <dbReference type="ARBA" id="ARBA00004613"/>
    </source>
</evidence>
<dbReference type="RefSeq" id="XP_062777687.1">
    <property type="nucleotide sequence ID" value="XM_062921636.1"/>
</dbReference>
<keyword evidence="5" id="KW-0732">Signal</keyword>